<dbReference type="GO" id="GO:0030435">
    <property type="term" value="P:sporulation resulting in formation of a cellular spore"/>
    <property type="evidence" value="ECO:0007669"/>
    <property type="project" value="UniProtKB-KW"/>
</dbReference>
<accession>A0A2V2YH09</accession>
<dbReference type="Gene3D" id="1.10.287.130">
    <property type="match status" value="1"/>
</dbReference>
<proteinExistence type="predicted"/>
<organism evidence="13 14">
    <name type="scientific">Paenibacillus cellulosilyticus</name>
    <dbReference type="NCBI Taxonomy" id="375489"/>
    <lineage>
        <taxon>Bacteria</taxon>
        <taxon>Bacillati</taxon>
        <taxon>Bacillota</taxon>
        <taxon>Bacilli</taxon>
        <taxon>Bacillales</taxon>
        <taxon>Paenibacillaceae</taxon>
        <taxon>Paenibacillus</taxon>
    </lineage>
</organism>
<keyword evidence="10" id="KW-1133">Transmembrane helix</keyword>
<dbReference type="GO" id="GO:0016020">
    <property type="term" value="C:membrane"/>
    <property type="evidence" value="ECO:0007669"/>
    <property type="project" value="UniProtKB-UniRule"/>
</dbReference>
<dbReference type="FunFam" id="1.10.287.130:FF:000040">
    <property type="entry name" value="PAS domain-containing sensor histidine kinase"/>
    <property type="match status" value="1"/>
</dbReference>
<evidence type="ECO:0000256" key="8">
    <source>
        <dbReference type="ARBA" id="ARBA00022969"/>
    </source>
</evidence>
<dbReference type="InterPro" id="IPR003594">
    <property type="entry name" value="HATPase_dom"/>
</dbReference>
<name>A0A2V2YH09_9BACL</name>
<dbReference type="InterPro" id="IPR036097">
    <property type="entry name" value="HisK_dim/P_sf"/>
</dbReference>
<dbReference type="InterPro" id="IPR003661">
    <property type="entry name" value="HisK_dim/P_dom"/>
</dbReference>
<keyword evidence="3" id="KW-0597">Phosphoprotein</keyword>
<dbReference type="InterPro" id="IPR005467">
    <property type="entry name" value="His_kinase_dom"/>
</dbReference>
<evidence type="ECO:0000256" key="5">
    <source>
        <dbReference type="ARBA" id="ARBA00022741"/>
    </source>
</evidence>
<evidence type="ECO:0000256" key="2">
    <source>
        <dbReference type="ARBA" id="ARBA00012438"/>
    </source>
</evidence>
<dbReference type="CDD" id="cd00130">
    <property type="entry name" value="PAS"/>
    <property type="match status" value="1"/>
</dbReference>
<dbReference type="Gene3D" id="3.30.565.10">
    <property type="entry name" value="Histidine kinase-like ATPase, C-terminal domain"/>
    <property type="match status" value="1"/>
</dbReference>
<dbReference type="PROSITE" id="PS50109">
    <property type="entry name" value="HIS_KIN"/>
    <property type="match status" value="1"/>
</dbReference>
<sequence>MSNCNEATRLSEEGLWLSMNDYLGMSVRTELLVFLILAFVIIVFSSFTMFTLIGHLKREQNQRRHIWLLCGSAVIGIGQWAMHFLSLLSTEQYAFINVQMLLTLLVAAGLAYFAFLVIGTERIPYFSLRIFTAAVLLSLGALSLHYLSRLSSSFLSIDFDPVLFSLSFAIMLIGTMIALLLHETNMETSVWPASIVLGSSCMMMHMLGMRGLVIRYSEVMTSERLNEFYIVLAVVLGAATLTILVISLMTRVTDRRFRLADQRYKLIVENSIDMIAVLSGNHWEYVNRSGLVMFNASSPEEMVGKSIYLFLDPKHHEEMAGYIGTLEPGKTYGPVELEWFTVTGKRLYSEIVLAPTSMHNQPAFQIIIRDISERKKNEELLINSEKLYVAGQLAAGIAHEIRNPLTSLKGFLQLISSGRGSGKNYFDIMKSELTRIESIVSEMLMLSKPQVYDLTHQDTRRVLYDVVTLLEAQAALHNTQISVDAGVEPLWIFGVENQIKQVFINILKNAIEAMIDGGTISVVCKREEDMVLIRIADEGPGISQEQLSKMGQPFYTTKDKGTGLGLMVTYKIIDNHQGTVQAHSEVGEGAVFTISLPYAAPPANKLDHMPAEEQSPQRAASDTVLRVVPWPPQMGMSTRERST</sequence>
<dbReference type="InterPro" id="IPR035965">
    <property type="entry name" value="PAS-like_dom_sf"/>
</dbReference>
<dbReference type="EC" id="2.7.13.3" evidence="2"/>
<dbReference type="InterPro" id="IPR005330">
    <property type="entry name" value="MHYT_dom"/>
</dbReference>
<dbReference type="SUPFAM" id="SSF55785">
    <property type="entry name" value="PYP-like sensor domain (PAS domain)"/>
    <property type="match status" value="1"/>
</dbReference>
<evidence type="ECO:0000259" key="12">
    <source>
        <dbReference type="PROSITE" id="PS50924"/>
    </source>
</evidence>
<dbReference type="PROSITE" id="PS50924">
    <property type="entry name" value="MHYT"/>
    <property type="match status" value="1"/>
</dbReference>
<comment type="caution">
    <text evidence="13">The sequence shown here is derived from an EMBL/GenBank/DDBJ whole genome shotgun (WGS) entry which is preliminary data.</text>
</comment>
<dbReference type="SMART" id="SM00388">
    <property type="entry name" value="HisKA"/>
    <property type="match status" value="1"/>
</dbReference>
<keyword evidence="6" id="KW-0418">Kinase</keyword>
<evidence type="ECO:0000256" key="7">
    <source>
        <dbReference type="ARBA" id="ARBA00022840"/>
    </source>
</evidence>
<feature type="domain" description="Histidine kinase" evidence="11">
    <location>
        <begin position="396"/>
        <end position="600"/>
    </location>
</feature>
<feature type="transmembrane region" description="Helical" evidence="10">
    <location>
        <begin position="66"/>
        <end position="88"/>
    </location>
</feature>
<dbReference type="SUPFAM" id="SSF55874">
    <property type="entry name" value="ATPase domain of HSP90 chaperone/DNA topoisomerase II/histidine kinase"/>
    <property type="match status" value="1"/>
</dbReference>
<keyword evidence="7" id="KW-0067">ATP-binding</keyword>
<feature type="transmembrane region" description="Helical" evidence="10">
    <location>
        <begin position="130"/>
        <end position="147"/>
    </location>
</feature>
<gene>
    <name evidence="13" type="ORF">DFQ01_14031</name>
</gene>
<reference evidence="13 14" key="1">
    <citation type="submission" date="2018-05" db="EMBL/GenBank/DDBJ databases">
        <title>Genomic Encyclopedia of Type Strains, Phase III (KMG-III): the genomes of soil and plant-associated and newly described type strains.</title>
        <authorList>
            <person name="Whitman W."/>
        </authorList>
    </citation>
    <scope>NUCLEOTIDE SEQUENCE [LARGE SCALE GENOMIC DNA]</scope>
    <source>
        <strain evidence="13 14">CECT 5696</strain>
    </source>
</reference>
<protein>
    <recommendedName>
        <fullName evidence="2">histidine kinase</fullName>
        <ecNumber evidence="2">2.7.13.3</ecNumber>
    </recommendedName>
</protein>
<keyword evidence="4" id="KW-0808">Transferase</keyword>
<dbReference type="SMART" id="SM00387">
    <property type="entry name" value="HATPase_c"/>
    <property type="match status" value="1"/>
</dbReference>
<evidence type="ECO:0000256" key="1">
    <source>
        <dbReference type="ARBA" id="ARBA00000085"/>
    </source>
</evidence>
<dbReference type="GO" id="GO:0000155">
    <property type="term" value="F:phosphorelay sensor kinase activity"/>
    <property type="evidence" value="ECO:0007669"/>
    <property type="project" value="InterPro"/>
</dbReference>
<evidence type="ECO:0000256" key="10">
    <source>
        <dbReference type="PROSITE-ProRule" id="PRU00244"/>
    </source>
</evidence>
<dbReference type="AlphaFoldDB" id="A0A2V2YH09"/>
<dbReference type="InterPro" id="IPR000014">
    <property type="entry name" value="PAS"/>
</dbReference>
<dbReference type="CDD" id="cd00082">
    <property type="entry name" value="HisKA"/>
    <property type="match status" value="1"/>
</dbReference>
<keyword evidence="10" id="KW-0472">Membrane</keyword>
<keyword evidence="14" id="KW-1185">Reference proteome</keyword>
<dbReference type="PANTHER" id="PTHR43065:SF34">
    <property type="entry name" value="SPORULATION KINASE A"/>
    <property type="match status" value="1"/>
</dbReference>
<dbReference type="Pfam" id="PF00512">
    <property type="entry name" value="HisKA"/>
    <property type="match status" value="1"/>
</dbReference>
<feature type="transmembrane region" description="Helical" evidence="10">
    <location>
        <begin position="228"/>
        <end position="249"/>
    </location>
</feature>
<dbReference type="Gene3D" id="3.30.450.20">
    <property type="entry name" value="PAS domain"/>
    <property type="match status" value="1"/>
</dbReference>
<keyword evidence="8" id="KW-0749">Sporulation</keyword>
<feature type="transmembrane region" description="Helical" evidence="10">
    <location>
        <begin position="94"/>
        <end position="118"/>
    </location>
</feature>
<evidence type="ECO:0000313" key="14">
    <source>
        <dbReference type="Proteomes" id="UP000246635"/>
    </source>
</evidence>
<keyword evidence="5" id="KW-0547">Nucleotide-binding</keyword>
<dbReference type="Pfam" id="PF02518">
    <property type="entry name" value="HATPase_c"/>
    <property type="match status" value="1"/>
</dbReference>
<feature type="transmembrane region" description="Helical" evidence="10">
    <location>
        <begin position="162"/>
        <end position="181"/>
    </location>
</feature>
<dbReference type="InterPro" id="IPR004358">
    <property type="entry name" value="Sig_transdc_His_kin-like_C"/>
</dbReference>
<dbReference type="SMART" id="SM00091">
    <property type="entry name" value="PAS"/>
    <property type="match status" value="1"/>
</dbReference>
<dbReference type="PRINTS" id="PR00344">
    <property type="entry name" value="BCTRLSENSOR"/>
</dbReference>
<dbReference type="Proteomes" id="UP000246635">
    <property type="component" value="Unassembled WGS sequence"/>
</dbReference>
<evidence type="ECO:0000259" key="11">
    <source>
        <dbReference type="PROSITE" id="PS50109"/>
    </source>
</evidence>
<dbReference type="EMBL" id="QGTQ01000040">
    <property type="protein sequence ID" value="PWV90648.1"/>
    <property type="molecule type" value="Genomic_DNA"/>
</dbReference>
<feature type="transmembrane region" description="Helical" evidence="10">
    <location>
        <begin position="31"/>
        <end position="54"/>
    </location>
</feature>
<evidence type="ECO:0000256" key="6">
    <source>
        <dbReference type="ARBA" id="ARBA00022777"/>
    </source>
</evidence>
<evidence type="ECO:0000313" key="13">
    <source>
        <dbReference type="EMBL" id="PWV90648.1"/>
    </source>
</evidence>
<dbReference type="GO" id="GO:0005524">
    <property type="term" value="F:ATP binding"/>
    <property type="evidence" value="ECO:0007669"/>
    <property type="project" value="UniProtKB-KW"/>
</dbReference>
<evidence type="ECO:0000256" key="4">
    <source>
        <dbReference type="ARBA" id="ARBA00022679"/>
    </source>
</evidence>
<dbReference type="Pfam" id="PF13426">
    <property type="entry name" value="PAS_9"/>
    <property type="match status" value="1"/>
</dbReference>
<evidence type="ECO:0000256" key="9">
    <source>
        <dbReference type="ARBA" id="ARBA00023012"/>
    </source>
</evidence>
<dbReference type="PANTHER" id="PTHR43065">
    <property type="entry name" value="SENSOR HISTIDINE KINASE"/>
    <property type="match status" value="1"/>
</dbReference>
<keyword evidence="10" id="KW-0812">Transmembrane</keyword>
<dbReference type="InterPro" id="IPR036890">
    <property type="entry name" value="HATPase_C_sf"/>
</dbReference>
<keyword evidence="9" id="KW-0902">Two-component regulatory system</keyword>
<dbReference type="SUPFAM" id="SSF47384">
    <property type="entry name" value="Homodimeric domain of signal transducing histidine kinase"/>
    <property type="match status" value="1"/>
</dbReference>
<feature type="domain" description="MHYT" evidence="12">
    <location>
        <begin position="30"/>
        <end position="215"/>
    </location>
</feature>
<evidence type="ECO:0000256" key="3">
    <source>
        <dbReference type="ARBA" id="ARBA00022553"/>
    </source>
</evidence>
<comment type="catalytic activity">
    <reaction evidence="1">
        <text>ATP + protein L-histidine = ADP + protein N-phospho-L-histidine.</text>
        <dbReference type="EC" id="2.7.13.3"/>
    </reaction>
</comment>
<dbReference type="NCBIfam" id="TIGR00229">
    <property type="entry name" value="sensory_box"/>
    <property type="match status" value="1"/>
</dbReference>